<dbReference type="SMART" id="SM00028">
    <property type="entry name" value="TPR"/>
    <property type="match status" value="5"/>
</dbReference>
<feature type="compositionally biased region" description="Acidic residues" evidence="4">
    <location>
        <begin position="960"/>
        <end position="972"/>
    </location>
</feature>
<feature type="region of interest" description="Disordered" evidence="4">
    <location>
        <begin position="314"/>
        <end position="526"/>
    </location>
</feature>
<feature type="compositionally biased region" description="Low complexity" evidence="4">
    <location>
        <begin position="701"/>
        <end position="737"/>
    </location>
</feature>
<evidence type="ECO:0000313" key="5">
    <source>
        <dbReference type="EMBL" id="KPL85040.1"/>
    </source>
</evidence>
<dbReference type="SUPFAM" id="SSF48452">
    <property type="entry name" value="TPR-like"/>
    <property type="match status" value="3"/>
</dbReference>
<feature type="compositionally biased region" description="Low complexity" evidence="4">
    <location>
        <begin position="746"/>
        <end position="763"/>
    </location>
</feature>
<dbReference type="PROSITE" id="PS50005">
    <property type="entry name" value="TPR"/>
    <property type="match status" value="1"/>
</dbReference>
<keyword evidence="1" id="KW-0677">Repeat</keyword>
<reference evidence="5 6" key="1">
    <citation type="submission" date="2015-07" db="EMBL/GenBank/DDBJ databases">
        <title>Genome sequence of Levilinea saccharolytica DSM 16555.</title>
        <authorList>
            <person name="Hemp J."/>
            <person name="Ward L.M."/>
            <person name="Pace L.A."/>
            <person name="Fischer W.W."/>
        </authorList>
    </citation>
    <scope>NUCLEOTIDE SEQUENCE [LARGE SCALE GENOMIC DNA]</scope>
    <source>
        <strain evidence="5 6">KIBI-1</strain>
    </source>
</reference>
<dbReference type="Pfam" id="PF14559">
    <property type="entry name" value="TPR_19"/>
    <property type="match status" value="1"/>
</dbReference>
<evidence type="ECO:0000256" key="2">
    <source>
        <dbReference type="ARBA" id="ARBA00022803"/>
    </source>
</evidence>
<feature type="compositionally biased region" description="Low complexity" evidence="4">
    <location>
        <begin position="810"/>
        <end position="839"/>
    </location>
</feature>
<comment type="caution">
    <text evidence="5">The sequence shown here is derived from an EMBL/GenBank/DDBJ whole genome shotgun (WGS) entry which is preliminary data.</text>
</comment>
<dbReference type="EMBL" id="LGCM01000027">
    <property type="protein sequence ID" value="KPL85040.1"/>
    <property type="molecule type" value="Genomic_DNA"/>
</dbReference>
<gene>
    <name evidence="5" type="ORF">ADN01_06605</name>
</gene>
<dbReference type="AlphaFoldDB" id="A0A0P6YPX1"/>
<evidence type="ECO:0000256" key="1">
    <source>
        <dbReference type="ARBA" id="ARBA00022737"/>
    </source>
</evidence>
<organism evidence="5 6">
    <name type="scientific">Levilinea saccharolytica</name>
    <dbReference type="NCBI Taxonomy" id="229921"/>
    <lineage>
        <taxon>Bacteria</taxon>
        <taxon>Bacillati</taxon>
        <taxon>Chloroflexota</taxon>
        <taxon>Anaerolineae</taxon>
        <taxon>Anaerolineales</taxon>
        <taxon>Anaerolineaceae</taxon>
        <taxon>Levilinea</taxon>
    </lineage>
</organism>
<protein>
    <recommendedName>
        <fullName evidence="7">Tetratricopeptide repeat protein</fullName>
    </recommendedName>
</protein>
<dbReference type="InterPro" id="IPR019734">
    <property type="entry name" value="TPR_rpt"/>
</dbReference>
<feature type="region of interest" description="Disordered" evidence="4">
    <location>
        <begin position="806"/>
        <end position="875"/>
    </location>
</feature>
<dbReference type="Pfam" id="PF13181">
    <property type="entry name" value="TPR_8"/>
    <property type="match status" value="1"/>
</dbReference>
<proteinExistence type="predicted"/>
<feature type="compositionally biased region" description="Low complexity" evidence="4">
    <location>
        <begin position="856"/>
        <end position="875"/>
    </location>
</feature>
<evidence type="ECO:0000256" key="3">
    <source>
        <dbReference type="PROSITE-ProRule" id="PRU00339"/>
    </source>
</evidence>
<evidence type="ECO:0000256" key="4">
    <source>
        <dbReference type="SAM" id="MobiDB-lite"/>
    </source>
</evidence>
<feature type="compositionally biased region" description="Low complexity" evidence="4">
    <location>
        <begin position="464"/>
        <end position="474"/>
    </location>
</feature>
<feature type="compositionally biased region" description="Low complexity" evidence="4">
    <location>
        <begin position="925"/>
        <end position="936"/>
    </location>
</feature>
<sequence>MYNREIESLISRGQTEEAIAHCKYILKQFPKHIDTYRLLGKAYLESQRYTEAADIMQRVLAVVPDDFVSQLGMGIIREDEGNMDAAIWHIERAFEIQPTNKAVQDELRRLYGRRDGSEPARIRNTRGALVRLYARGELYNQAIAESRAALAEDPRRIDLEIILARMYYLSGKKVEATEVCGRLIQRLPFCYEANRILAEILPTTSRADDARVYQQNINALDPYAAFLTTAIRTTDQVPDNAVMLERLEYIPTQAAPDQPAWAQTVGVQLEEESADTPDWLIAPPGEPSAAGSQAEEISFEPAANSDETIPDWMKTAGWQPSTGPEEPVSFLSEEEPSEGALPDTPVAANIPDWLKEMAPPAQDPSESGISLDAVNPAEDEQLKALESLLGEANSAGEAPLPATQPAEAQPDLPDWFSAVTEENAAPSQDDLPAWLTPQEGELSPADSAPFELSQAAAESEVLSAETKAAPAAESEPADDLPDWLKSDDSPSLMDAFGETSAETPLATPLESGETTAEPPAGDLPDWLAPVEEVAPAQEFPVEPQQLPEWLRQVEAEEPAAEIEGEAPFISTHDLTQEAAAPASAFAAEDALPEWLRESTSAADETATAEPIQDAFTPLEVPETPTFEPLPEVIPNSASFAAEDVAETTGEVDHAQPAPAAEGDMDEAFAWLESLAARQGAEEGLLLNPEDRHSDTPEWLQAAESELPSSSAESAPVSEESLELPQDLQVSDESPVSLVEEEPPAPSAVEASAPAAEIPAPAAESDMDEAFAWLESLAARQGAEEGLLTNPQDQPAAMPDWLQAEVETPEAEVPVSSEAELVESAESPAEPEPIEAASSPFIEVSPVSEHPAEETPSEAAPAVSPLLTSDSSAAAPDDLDSAFAWLENLAERQGAQEGLLLQPEDRLETPPTWIEETAAAEEPAEETPAPTLEDTAPVRVSPEPFTAVEEPVSVPPTAVEETPDELSESEEVIAQEFPSAVEEAADTQPSIELPSAEEDLPPLPDWLKGIEEETDSVLEAAPPLDSALEETPAAPVEEPFAAAEENAAPIAETEGEALFAEVPSAELPAQEMPTEEVAAAEMPAEPVFSAPPAVSVPVQSTLDPDTAQQLLAQARGALDENQVETAAETYAQLIQSGANLDEVTQDLKTALFRYPMQIELYQVLGDAYLKTDRLQEALDTFTKAEELLR</sequence>
<keyword evidence="6" id="KW-1185">Reference proteome</keyword>
<dbReference type="STRING" id="229921.ADN01_06605"/>
<evidence type="ECO:0000313" key="6">
    <source>
        <dbReference type="Proteomes" id="UP000050501"/>
    </source>
</evidence>
<name>A0A0P6YPX1_9CHLR</name>
<feature type="repeat" description="TPR" evidence="3">
    <location>
        <begin position="33"/>
        <end position="66"/>
    </location>
</feature>
<dbReference type="PROSITE" id="PS50293">
    <property type="entry name" value="TPR_REGION"/>
    <property type="match status" value="1"/>
</dbReference>
<dbReference type="PANTHER" id="PTHR45586:SF1">
    <property type="entry name" value="LIPOPOLYSACCHARIDE ASSEMBLY PROTEIN B"/>
    <property type="match status" value="1"/>
</dbReference>
<feature type="compositionally biased region" description="Low complexity" evidence="4">
    <location>
        <begin position="597"/>
        <end position="609"/>
    </location>
</feature>
<feature type="region of interest" description="Disordered" evidence="4">
    <location>
        <begin position="915"/>
        <end position="1005"/>
    </location>
</feature>
<dbReference type="Proteomes" id="UP000050501">
    <property type="component" value="Unassembled WGS sequence"/>
</dbReference>
<dbReference type="InterPro" id="IPR011990">
    <property type="entry name" value="TPR-like_helical_dom_sf"/>
</dbReference>
<dbReference type="Gene3D" id="1.25.40.10">
    <property type="entry name" value="Tetratricopeptide repeat domain"/>
    <property type="match status" value="2"/>
</dbReference>
<feature type="region of interest" description="Disordered" evidence="4">
    <location>
        <begin position="268"/>
        <end position="295"/>
    </location>
</feature>
<dbReference type="InterPro" id="IPR051012">
    <property type="entry name" value="CellSynth/LPSAsmb/PSIAsmb"/>
</dbReference>
<dbReference type="PANTHER" id="PTHR45586">
    <property type="entry name" value="TPR REPEAT-CONTAINING PROTEIN PA4667"/>
    <property type="match status" value="1"/>
</dbReference>
<keyword evidence="2 3" id="KW-0802">TPR repeat</keyword>
<accession>A0A0P6YPX1</accession>
<evidence type="ECO:0008006" key="7">
    <source>
        <dbReference type="Google" id="ProtNLM"/>
    </source>
</evidence>
<feature type="region of interest" description="Disordered" evidence="4">
    <location>
        <begin position="597"/>
        <end position="763"/>
    </location>
</feature>